<dbReference type="EMBL" id="LTAZ01000010">
    <property type="protein sequence ID" value="KYH25011.1"/>
    <property type="molecule type" value="Genomic_DNA"/>
</dbReference>
<protein>
    <submittedName>
        <fullName evidence="2">Uncharacterized protein</fullName>
    </submittedName>
</protein>
<proteinExistence type="predicted"/>
<name>A0A151ABF2_9EURY</name>
<reference evidence="2 3" key="1">
    <citation type="submission" date="2016-02" db="EMBL/GenBank/DDBJ databases">
        <title>Genome sequence of Halalkalicoccus paucihalophilus DSM 24557.</title>
        <authorList>
            <person name="Poehlein A."/>
            <person name="Daniel R."/>
        </authorList>
    </citation>
    <scope>NUCLEOTIDE SEQUENCE [LARGE SCALE GENOMIC DNA]</scope>
    <source>
        <strain evidence="2 3">DSM 24557</strain>
    </source>
</reference>
<accession>A0A151ABF2</accession>
<evidence type="ECO:0000313" key="3">
    <source>
        <dbReference type="Proteomes" id="UP000075321"/>
    </source>
</evidence>
<organism evidence="2 3">
    <name type="scientific">Halalkalicoccus paucihalophilus</name>
    <dbReference type="NCBI Taxonomy" id="1008153"/>
    <lineage>
        <taxon>Archaea</taxon>
        <taxon>Methanobacteriati</taxon>
        <taxon>Methanobacteriota</taxon>
        <taxon>Stenosarchaea group</taxon>
        <taxon>Halobacteria</taxon>
        <taxon>Halobacteriales</taxon>
        <taxon>Halococcaceae</taxon>
        <taxon>Halalkalicoccus</taxon>
    </lineage>
</organism>
<gene>
    <name evidence="2" type="ORF">HAPAU_29630</name>
</gene>
<evidence type="ECO:0000313" key="2">
    <source>
        <dbReference type="EMBL" id="KYH25011.1"/>
    </source>
</evidence>
<feature type="compositionally biased region" description="Polar residues" evidence="1">
    <location>
        <begin position="1"/>
        <end position="11"/>
    </location>
</feature>
<dbReference type="PATRIC" id="fig|1008153.3.peg.3060"/>
<evidence type="ECO:0000256" key="1">
    <source>
        <dbReference type="SAM" id="MobiDB-lite"/>
    </source>
</evidence>
<dbReference type="Proteomes" id="UP000075321">
    <property type="component" value="Unassembled WGS sequence"/>
</dbReference>
<feature type="compositionally biased region" description="Basic and acidic residues" evidence="1">
    <location>
        <begin position="19"/>
        <end position="32"/>
    </location>
</feature>
<feature type="region of interest" description="Disordered" evidence="1">
    <location>
        <begin position="1"/>
        <end position="40"/>
    </location>
</feature>
<sequence>MRDNSEATCQFKSLGEANKGSHGDDHTDEQQRMRYPPVNEWCSPSRWEEEIDVGKNSNDNTDGWVDVCKRLDERIANESMRVLATVSDYSLLSLISNYEFNPISSNIVRPHEWLVNNIIITYCFSSRSKVNCYCN</sequence>
<comment type="caution">
    <text evidence="2">The sequence shown here is derived from an EMBL/GenBank/DDBJ whole genome shotgun (WGS) entry which is preliminary data.</text>
</comment>
<dbReference type="AlphaFoldDB" id="A0A151ABF2"/>
<keyword evidence="3" id="KW-1185">Reference proteome</keyword>